<dbReference type="Proteomes" id="UP000031668">
    <property type="component" value="Unassembled WGS sequence"/>
</dbReference>
<dbReference type="SUPFAM" id="SSF56574">
    <property type="entry name" value="Serpins"/>
    <property type="match status" value="1"/>
</dbReference>
<keyword evidence="4" id="KW-1185">Reference proteome</keyword>
<dbReference type="InterPro" id="IPR042178">
    <property type="entry name" value="Serpin_sf_1"/>
</dbReference>
<dbReference type="AlphaFoldDB" id="A0A0C2MDH6"/>
<accession>A0A0C2MDH6</accession>
<comment type="similarity">
    <text evidence="1">Belongs to the serpin family.</text>
</comment>
<dbReference type="InterPro" id="IPR000215">
    <property type="entry name" value="Serpin_fam"/>
</dbReference>
<dbReference type="InterPro" id="IPR042185">
    <property type="entry name" value="Serpin_sf_2"/>
</dbReference>
<proteinExistence type="inferred from homology"/>
<name>A0A0C2MDH6_THEKT</name>
<evidence type="ECO:0000259" key="2">
    <source>
        <dbReference type="Pfam" id="PF00079"/>
    </source>
</evidence>
<dbReference type="InterPro" id="IPR023796">
    <property type="entry name" value="Serpin_dom"/>
</dbReference>
<evidence type="ECO:0000313" key="3">
    <source>
        <dbReference type="EMBL" id="KII65191.1"/>
    </source>
</evidence>
<evidence type="ECO:0000313" key="4">
    <source>
        <dbReference type="Proteomes" id="UP000031668"/>
    </source>
</evidence>
<dbReference type="PANTHER" id="PTHR11461">
    <property type="entry name" value="SERINE PROTEASE INHIBITOR, SERPIN"/>
    <property type="match status" value="1"/>
</dbReference>
<gene>
    <name evidence="3" type="ORF">RF11_14792</name>
</gene>
<evidence type="ECO:0000256" key="1">
    <source>
        <dbReference type="ARBA" id="ARBA00009500"/>
    </source>
</evidence>
<dbReference type="OrthoDB" id="5966977at2759"/>
<organism evidence="3 4">
    <name type="scientific">Thelohanellus kitauei</name>
    <name type="common">Myxosporean</name>
    <dbReference type="NCBI Taxonomy" id="669202"/>
    <lineage>
        <taxon>Eukaryota</taxon>
        <taxon>Metazoa</taxon>
        <taxon>Cnidaria</taxon>
        <taxon>Myxozoa</taxon>
        <taxon>Myxosporea</taxon>
        <taxon>Bivalvulida</taxon>
        <taxon>Platysporina</taxon>
        <taxon>Myxobolidae</taxon>
        <taxon>Thelohanellus</taxon>
    </lineage>
</organism>
<sequence length="233" mass="26952">MYGSTINIFDESRLSPNTVIFLSTLWFRTDWTTNFNREHTQQDTFYNDKGQELIVSMMNRESLDGIFDCPDHNFRIIFSSLTTPNMFSAIVLPRDENTVHDVLKNFKINELKTYFDQSKLKYVKLKLPKFTIRAKNDFENILMNFGITDIFDQTSADFGRMTSQNVFIGSLVQVSNMVIDEGDMVKTDSNPQMQKSNSEPYHFFVTRPFLVFIYSSAEKAVIISAVVTHPNVV</sequence>
<protein>
    <submittedName>
        <fullName evidence="3">Glia-derived nexin</fullName>
    </submittedName>
</protein>
<dbReference type="InterPro" id="IPR036186">
    <property type="entry name" value="Serpin_sf"/>
</dbReference>
<feature type="domain" description="Serpin" evidence="2">
    <location>
        <begin position="7"/>
        <end position="230"/>
    </location>
</feature>
<dbReference type="Gene3D" id="3.30.497.10">
    <property type="entry name" value="Antithrombin, subunit I, domain 2"/>
    <property type="match status" value="1"/>
</dbReference>
<comment type="caution">
    <text evidence="3">The sequence shown here is derived from an EMBL/GenBank/DDBJ whole genome shotgun (WGS) entry which is preliminary data.</text>
</comment>
<dbReference type="PANTHER" id="PTHR11461:SF211">
    <property type="entry name" value="GH10112P-RELATED"/>
    <property type="match status" value="1"/>
</dbReference>
<dbReference type="Gene3D" id="2.30.39.10">
    <property type="entry name" value="Alpha-1-antitrypsin, domain 1"/>
    <property type="match status" value="1"/>
</dbReference>
<dbReference type="GO" id="GO:0005615">
    <property type="term" value="C:extracellular space"/>
    <property type="evidence" value="ECO:0007669"/>
    <property type="project" value="InterPro"/>
</dbReference>
<reference evidence="3 4" key="1">
    <citation type="journal article" date="2014" name="Genome Biol. Evol.">
        <title>The genome of the myxosporean Thelohanellus kitauei shows adaptations to nutrient acquisition within its fish host.</title>
        <authorList>
            <person name="Yang Y."/>
            <person name="Xiong J."/>
            <person name="Zhou Z."/>
            <person name="Huo F."/>
            <person name="Miao W."/>
            <person name="Ran C."/>
            <person name="Liu Y."/>
            <person name="Zhang J."/>
            <person name="Feng J."/>
            <person name="Wang M."/>
            <person name="Wang M."/>
            <person name="Wang L."/>
            <person name="Yao B."/>
        </authorList>
    </citation>
    <scope>NUCLEOTIDE SEQUENCE [LARGE SCALE GENOMIC DNA]</scope>
    <source>
        <strain evidence="3">Wuqing</strain>
    </source>
</reference>
<dbReference type="GO" id="GO:0004867">
    <property type="term" value="F:serine-type endopeptidase inhibitor activity"/>
    <property type="evidence" value="ECO:0007669"/>
    <property type="project" value="InterPro"/>
</dbReference>
<dbReference type="EMBL" id="JWZT01003957">
    <property type="protein sequence ID" value="KII65191.1"/>
    <property type="molecule type" value="Genomic_DNA"/>
</dbReference>
<dbReference type="Pfam" id="PF00079">
    <property type="entry name" value="Serpin"/>
    <property type="match status" value="1"/>
</dbReference>